<dbReference type="SUPFAM" id="SSF51905">
    <property type="entry name" value="FAD/NAD(P)-binding domain"/>
    <property type="match status" value="1"/>
</dbReference>
<proteinExistence type="inferred from homology"/>
<dbReference type="EMBL" id="JAQJAE010000001">
    <property type="protein sequence ID" value="KAJ5617337.1"/>
    <property type="molecule type" value="Genomic_DNA"/>
</dbReference>
<evidence type="ECO:0000256" key="3">
    <source>
        <dbReference type="ARBA" id="ARBA00023002"/>
    </source>
</evidence>
<comment type="caution">
    <text evidence="5">The sequence shown here is derived from an EMBL/GenBank/DDBJ whole genome shotgun (WGS) entry which is preliminary data.</text>
</comment>
<dbReference type="AlphaFoldDB" id="A0AAD6EJ63"/>
<dbReference type="RefSeq" id="XP_056758504.1">
    <property type="nucleotide sequence ID" value="XM_056893509.1"/>
</dbReference>
<keyword evidence="6" id="KW-1185">Reference proteome</keyword>
<gene>
    <name evidence="5" type="ORF">N7537_002451</name>
</gene>
<organism evidence="5 6">
    <name type="scientific">Penicillium hordei</name>
    <dbReference type="NCBI Taxonomy" id="40994"/>
    <lineage>
        <taxon>Eukaryota</taxon>
        <taxon>Fungi</taxon>
        <taxon>Dikarya</taxon>
        <taxon>Ascomycota</taxon>
        <taxon>Pezizomycotina</taxon>
        <taxon>Eurotiomycetes</taxon>
        <taxon>Eurotiomycetidae</taxon>
        <taxon>Eurotiales</taxon>
        <taxon>Aspergillaceae</taxon>
        <taxon>Penicillium</taxon>
    </lineage>
</organism>
<evidence type="ECO:0000256" key="2">
    <source>
        <dbReference type="ARBA" id="ARBA00007992"/>
    </source>
</evidence>
<dbReference type="GO" id="GO:0004497">
    <property type="term" value="F:monooxygenase activity"/>
    <property type="evidence" value="ECO:0007669"/>
    <property type="project" value="UniProtKB-KW"/>
</dbReference>
<evidence type="ECO:0000313" key="6">
    <source>
        <dbReference type="Proteomes" id="UP001213799"/>
    </source>
</evidence>
<reference evidence="5" key="2">
    <citation type="submission" date="2023-01" db="EMBL/GenBank/DDBJ databases">
        <authorList>
            <person name="Petersen C."/>
        </authorList>
    </citation>
    <scope>NUCLEOTIDE SEQUENCE</scope>
    <source>
        <strain evidence="5">IBT 12815</strain>
    </source>
</reference>
<reference evidence="5" key="1">
    <citation type="journal article" date="2023" name="IMA Fungus">
        <title>Comparative genomic study of the Penicillium genus elucidates a diverse pangenome and 15 lateral gene transfer events.</title>
        <authorList>
            <person name="Petersen C."/>
            <person name="Sorensen T."/>
            <person name="Nielsen M.R."/>
            <person name="Sondergaard T.E."/>
            <person name="Sorensen J.L."/>
            <person name="Fitzpatrick D.A."/>
            <person name="Frisvad J.C."/>
            <person name="Nielsen K.L."/>
        </authorList>
    </citation>
    <scope>NUCLEOTIDE SEQUENCE</scope>
    <source>
        <strain evidence="5">IBT 12815</strain>
    </source>
</reference>
<evidence type="ECO:0000256" key="4">
    <source>
        <dbReference type="ARBA" id="ARBA00023033"/>
    </source>
</evidence>
<keyword evidence="4 5" id="KW-0503">Monooxygenase</keyword>
<protein>
    <submittedName>
        <fullName evidence="5">Monooxygenase</fullName>
    </submittedName>
</protein>
<sequence length="478" mass="53706">MESYAIHELVWILPLSVQARGEMMAAIECWRKGHEVKIIEKGSDLSEAGDIVAIGPSAWSNLQKYPSMLEEWHRISIDPHTAFFYLNGELAVRPFEFEYNRPGVAQHVAYPLRVRSVFARSHLARMLYNQCERLSIPITWDVDIVAYQEDVASGVGITVSEDGRRFQADIVVAADGYTCYRMTIPAENYEQIPSLQKALEGQKRPELRIYNGHNLHVIFVVSKTVTSVVLTREEACTPTRRSQGLQNADKISIQEDAGSAVESWASTVPHGRVLAGIPDAETWDTLLTNTIRAPPKTPLYAGSCLCAIPNVNGHRQVGTSSKLAIVHTALSQRQQMEPVWLWRMVPSLAECLRRGGDGKGAAIGAKVHELLRYQRVTLIQRTGFANRRELHSPTDELPKDPQDLMRQGKWLWTHNSEAYAAENFDKARAHLESGAPFQNTNLPVGHQFEDWTLEDEVEKEKRGIVVPDLKLNGDWSVV</sequence>
<evidence type="ECO:0000313" key="5">
    <source>
        <dbReference type="EMBL" id="KAJ5617337.1"/>
    </source>
</evidence>
<dbReference type="InterPro" id="IPR050493">
    <property type="entry name" value="FAD-dep_Monooxygenase_BioMet"/>
</dbReference>
<accession>A0AAD6EJ63</accession>
<keyword evidence="3" id="KW-0560">Oxidoreductase</keyword>
<dbReference type="Proteomes" id="UP001213799">
    <property type="component" value="Unassembled WGS sequence"/>
</dbReference>
<dbReference type="PANTHER" id="PTHR13789">
    <property type="entry name" value="MONOOXYGENASE"/>
    <property type="match status" value="1"/>
</dbReference>
<comment type="cofactor">
    <cofactor evidence="1">
        <name>FAD</name>
        <dbReference type="ChEBI" id="CHEBI:57692"/>
    </cofactor>
</comment>
<dbReference type="Gene3D" id="3.50.50.60">
    <property type="entry name" value="FAD/NAD(P)-binding domain"/>
    <property type="match status" value="1"/>
</dbReference>
<evidence type="ECO:0000256" key="1">
    <source>
        <dbReference type="ARBA" id="ARBA00001974"/>
    </source>
</evidence>
<name>A0AAD6EJ63_9EURO</name>
<dbReference type="GeneID" id="81583751"/>
<comment type="similarity">
    <text evidence="2">Belongs to the paxM FAD-dependent monooxygenase family.</text>
</comment>
<dbReference type="InterPro" id="IPR036188">
    <property type="entry name" value="FAD/NAD-bd_sf"/>
</dbReference>
<dbReference type="PANTHER" id="PTHR13789:SF315">
    <property type="entry name" value="FAD-DEPENDENT MONOOXYGENASE MDPD"/>
    <property type="match status" value="1"/>
</dbReference>